<feature type="compositionally biased region" description="Basic and acidic residues" evidence="1">
    <location>
        <begin position="1"/>
        <end position="10"/>
    </location>
</feature>
<keyword evidence="3" id="KW-1185">Reference proteome</keyword>
<sequence length="69" mass="7595">MSHDDDEKHSPVGAPPPQAKDPHTPPVYPPLDGAPQYVQQPLPPNQEMGCFEKWSTLPANSSKDCPMMK</sequence>
<protein>
    <submittedName>
        <fullName evidence="2">Uncharacterized protein</fullName>
    </submittedName>
</protein>
<reference evidence="2 3" key="1">
    <citation type="journal article" date="2015" name="Sci. Rep.">
        <title>The power of single molecule real-time sequencing technology in the de novo assembly of a eukaryotic genome.</title>
        <authorList>
            <person name="Sakai H."/>
            <person name="Naito K."/>
            <person name="Ogiso-Tanaka E."/>
            <person name="Takahashi Y."/>
            <person name="Iseki K."/>
            <person name="Muto C."/>
            <person name="Satou K."/>
            <person name="Teruya K."/>
            <person name="Shiroma A."/>
            <person name="Shimoji M."/>
            <person name="Hirano T."/>
            <person name="Itoh T."/>
            <person name="Kaga A."/>
            <person name="Tomooka N."/>
        </authorList>
    </citation>
    <scope>NUCLEOTIDE SEQUENCE [LARGE SCALE GENOMIC DNA]</scope>
    <source>
        <strain evidence="3">cv. Shumari</strain>
    </source>
</reference>
<feature type="compositionally biased region" description="Pro residues" evidence="1">
    <location>
        <begin position="13"/>
        <end position="29"/>
    </location>
</feature>
<name>A0A0S3R551_PHAAN</name>
<evidence type="ECO:0000313" key="3">
    <source>
        <dbReference type="Proteomes" id="UP000291084"/>
    </source>
</evidence>
<dbReference type="AlphaFoldDB" id="A0A0S3R551"/>
<dbReference type="EMBL" id="AP015034">
    <property type="protein sequence ID" value="BAT75694.1"/>
    <property type="molecule type" value="Genomic_DNA"/>
</dbReference>
<proteinExistence type="predicted"/>
<evidence type="ECO:0000256" key="1">
    <source>
        <dbReference type="SAM" id="MobiDB-lite"/>
    </source>
</evidence>
<organism evidence="2 3">
    <name type="scientific">Vigna angularis var. angularis</name>
    <dbReference type="NCBI Taxonomy" id="157739"/>
    <lineage>
        <taxon>Eukaryota</taxon>
        <taxon>Viridiplantae</taxon>
        <taxon>Streptophyta</taxon>
        <taxon>Embryophyta</taxon>
        <taxon>Tracheophyta</taxon>
        <taxon>Spermatophyta</taxon>
        <taxon>Magnoliopsida</taxon>
        <taxon>eudicotyledons</taxon>
        <taxon>Gunneridae</taxon>
        <taxon>Pentapetalae</taxon>
        <taxon>rosids</taxon>
        <taxon>fabids</taxon>
        <taxon>Fabales</taxon>
        <taxon>Fabaceae</taxon>
        <taxon>Papilionoideae</taxon>
        <taxon>50 kb inversion clade</taxon>
        <taxon>NPAAA clade</taxon>
        <taxon>indigoferoid/millettioid clade</taxon>
        <taxon>Phaseoleae</taxon>
        <taxon>Vigna</taxon>
    </lineage>
</organism>
<gene>
    <name evidence="2" type="primary">Vigan.01G360100</name>
    <name evidence="2" type="ORF">VIGAN_01360100</name>
</gene>
<feature type="region of interest" description="Disordered" evidence="1">
    <location>
        <begin position="1"/>
        <end position="69"/>
    </location>
</feature>
<dbReference type="Proteomes" id="UP000291084">
    <property type="component" value="Chromosome 1"/>
</dbReference>
<evidence type="ECO:0000313" key="2">
    <source>
        <dbReference type="EMBL" id="BAT75694.1"/>
    </source>
</evidence>
<accession>A0A0S3R551</accession>